<comment type="subcellular location">
    <subcellularLocation>
        <location evidence="1">Nucleus</location>
    </subcellularLocation>
</comment>
<keyword evidence="4" id="KW-0539">Nucleus</keyword>
<dbReference type="InterPro" id="IPR045109">
    <property type="entry name" value="LSDs-like"/>
</dbReference>
<keyword evidence="6" id="KW-1185">Reference proteome</keyword>
<accession>A0A2I0L3Q6</accession>
<dbReference type="GO" id="GO:0032454">
    <property type="term" value="F:histone H3K9 demethylase activity"/>
    <property type="evidence" value="ECO:0007669"/>
    <property type="project" value="InterPro"/>
</dbReference>
<gene>
    <name evidence="5" type="ORF">CRG98_004229</name>
</gene>
<name>A0A2I0L3Q6_PUNGR</name>
<evidence type="ECO:0000256" key="3">
    <source>
        <dbReference type="ARBA" id="ARBA00022723"/>
    </source>
</evidence>
<comment type="caution">
    <text evidence="5">The sequence shown here is derived from an EMBL/GenBank/DDBJ whole genome shotgun (WGS) entry which is preliminary data.</text>
</comment>
<proteinExistence type="inferred from homology"/>
<dbReference type="GO" id="GO:0000118">
    <property type="term" value="C:histone deacetylase complex"/>
    <property type="evidence" value="ECO:0007669"/>
    <property type="project" value="TreeGrafter"/>
</dbReference>
<dbReference type="Proteomes" id="UP000233551">
    <property type="component" value="Unassembled WGS sequence"/>
</dbReference>
<dbReference type="GO" id="GO:0000785">
    <property type="term" value="C:chromatin"/>
    <property type="evidence" value="ECO:0007669"/>
    <property type="project" value="TreeGrafter"/>
</dbReference>
<dbReference type="AlphaFoldDB" id="A0A2I0L3Q6"/>
<reference evidence="5 6" key="1">
    <citation type="submission" date="2017-11" db="EMBL/GenBank/DDBJ databases">
        <title>De-novo sequencing of pomegranate (Punica granatum L.) genome.</title>
        <authorList>
            <person name="Akparov Z."/>
            <person name="Amiraslanov A."/>
            <person name="Hajiyeva S."/>
            <person name="Abbasov M."/>
            <person name="Kaur K."/>
            <person name="Hamwieh A."/>
            <person name="Solovyev V."/>
            <person name="Salamov A."/>
            <person name="Braich B."/>
            <person name="Kosarev P."/>
            <person name="Mahmoud A."/>
            <person name="Hajiyev E."/>
            <person name="Babayeva S."/>
            <person name="Izzatullayeva V."/>
            <person name="Mammadov A."/>
            <person name="Mammadov A."/>
            <person name="Sharifova S."/>
            <person name="Ojaghi J."/>
            <person name="Eynullazada K."/>
            <person name="Bayramov B."/>
            <person name="Abdulazimova A."/>
            <person name="Shahmuradov I."/>
        </authorList>
    </citation>
    <scope>NUCLEOTIDE SEQUENCE [LARGE SCALE GENOMIC DNA]</scope>
    <source>
        <strain evidence="6">cv. AG2017</strain>
        <tissue evidence="5">Leaf</tissue>
    </source>
</reference>
<evidence type="ECO:0000313" key="5">
    <source>
        <dbReference type="EMBL" id="PKI75345.1"/>
    </source>
</evidence>
<dbReference type="PANTHER" id="PTHR12549">
    <property type="entry name" value="JMJC DOMAIN-CONTAINING HISTONE DEMETHYLATION PROTEIN"/>
    <property type="match status" value="1"/>
</dbReference>
<keyword evidence="3" id="KW-0479">Metal-binding</keyword>
<dbReference type="EMBL" id="PGOL01000176">
    <property type="protein sequence ID" value="PKI75345.1"/>
    <property type="molecule type" value="Genomic_DNA"/>
</dbReference>
<sequence>MLADYNLDEGMHRNDRSKSGLGGKIHHKKWNSYQDGRIPCPPKFYGGCGHGFLKIVCILDENFISSMVDKAEQILKRIGRKLDQQILDGRHCYEKLHQASTGGLNNMRRAAARPDSSDNYFHIAMAIDDLDLLHFQSHLKRGQLTMVRDVLATTFRQSRDPMVMERAMRQVKHMKHGQCNEVQAIDSLDGCEVPINIHQFFAGFTTLQFDARKWPQLLKLKDWPPSSLSNARLPRHGAKFVACLPFKEYTHPDEGPLNISIHLHENTLKPDMGPKAHIGYGVEPELGAGIPSQNPL</sequence>
<evidence type="ECO:0000313" key="6">
    <source>
        <dbReference type="Proteomes" id="UP000233551"/>
    </source>
</evidence>
<dbReference type="Gene3D" id="2.60.120.650">
    <property type="entry name" value="Cupin"/>
    <property type="match status" value="1"/>
</dbReference>
<evidence type="ECO:0000256" key="2">
    <source>
        <dbReference type="ARBA" id="ARBA00006801"/>
    </source>
</evidence>
<comment type="similarity">
    <text evidence="2">Belongs to the JARID1 histone demethylase family.</text>
</comment>
<protein>
    <submittedName>
        <fullName evidence="5">Uncharacterized protein</fullName>
    </submittedName>
</protein>
<dbReference type="GO" id="GO:0006357">
    <property type="term" value="P:regulation of transcription by RNA polymerase II"/>
    <property type="evidence" value="ECO:0007669"/>
    <property type="project" value="TreeGrafter"/>
</dbReference>
<dbReference type="STRING" id="22663.A0A2I0L3Q6"/>
<evidence type="ECO:0000256" key="4">
    <source>
        <dbReference type="ARBA" id="ARBA00023242"/>
    </source>
</evidence>
<organism evidence="5 6">
    <name type="scientific">Punica granatum</name>
    <name type="common">Pomegranate</name>
    <dbReference type="NCBI Taxonomy" id="22663"/>
    <lineage>
        <taxon>Eukaryota</taxon>
        <taxon>Viridiplantae</taxon>
        <taxon>Streptophyta</taxon>
        <taxon>Embryophyta</taxon>
        <taxon>Tracheophyta</taxon>
        <taxon>Spermatophyta</taxon>
        <taxon>Magnoliopsida</taxon>
        <taxon>eudicotyledons</taxon>
        <taxon>Gunneridae</taxon>
        <taxon>Pentapetalae</taxon>
        <taxon>rosids</taxon>
        <taxon>malvids</taxon>
        <taxon>Myrtales</taxon>
        <taxon>Lythraceae</taxon>
        <taxon>Punica</taxon>
    </lineage>
</organism>
<dbReference type="GO" id="GO:0031490">
    <property type="term" value="F:chromatin DNA binding"/>
    <property type="evidence" value="ECO:0007669"/>
    <property type="project" value="TreeGrafter"/>
</dbReference>
<dbReference type="PANTHER" id="PTHR12549:SF11">
    <property type="entry name" value="LYSINE-SPECIFIC DEMETHYLASE JMJ25"/>
    <property type="match status" value="1"/>
</dbReference>
<evidence type="ECO:0000256" key="1">
    <source>
        <dbReference type="ARBA" id="ARBA00004123"/>
    </source>
</evidence>
<dbReference type="GO" id="GO:0046872">
    <property type="term" value="F:metal ion binding"/>
    <property type="evidence" value="ECO:0007669"/>
    <property type="project" value="UniProtKB-KW"/>
</dbReference>
<dbReference type="GO" id="GO:0003712">
    <property type="term" value="F:transcription coregulator activity"/>
    <property type="evidence" value="ECO:0007669"/>
    <property type="project" value="TreeGrafter"/>
</dbReference>